<evidence type="ECO:0000256" key="1">
    <source>
        <dbReference type="SAM" id="Phobius"/>
    </source>
</evidence>
<keyword evidence="1" id="KW-1133">Transmembrane helix</keyword>
<evidence type="ECO:0000313" key="2">
    <source>
        <dbReference type="EMBL" id="EZP27046.1"/>
    </source>
</evidence>
<keyword evidence="3" id="KW-1185">Reference proteome</keyword>
<reference evidence="2 3" key="1">
    <citation type="submission" date="2014-03" db="EMBL/GenBank/DDBJ databases">
        <title>Draft Genome Sequences of 13 Willow Endophytes.</title>
        <authorList>
            <person name="Gan H.Y."/>
            <person name="Gan H.M."/>
            <person name="Savka M.A."/>
            <person name="Hudson A.O."/>
        </authorList>
    </citation>
    <scope>NUCLEOTIDE SEQUENCE [LARGE SCALE GENOMIC DNA]</scope>
    <source>
        <strain evidence="2 3">RIT293</strain>
    </source>
</reference>
<evidence type="ECO:0000313" key="3">
    <source>
        <dbReference type="Proteomes" id="UP000024001"/>
    </source>
</evidence>
<dbReference type="AlphaFoldDB" id="A0A031FS74"/>
<keyword evidence="1" id="KW-0812">Transmembrane</keyword>
<gene>
    <name evidence="2" type="ORF">BW34_02250</name>
</gene>
<comment type="caution">
    <text evidence="2">The sequence shown here is derived from an EMBL/GenBank/DDBJ whole genome shotgun (WGS) entry which is preliminary data.</text>
</comment>
<keyword evidence="1" id="KW-0472">Membrane</keyword>
<accession>A0A031FS74</accession>
<dbReference type="GeneID" id="91432071"/>
<dbReference type="PATRIC" id="fig|273677.3.peg.2230"/>
<dbReference type="OrthoDB" id="5121696at2"/>
<name>A0A031FS74_9MICO</name>
<organism evidence="2 3">
    <name type="scientific">Microbacterium oleivorans</name>
    <dbReference type="NCBI Taxonomy" id="273677"/>
    <lineage>
        <taxon>Bacteria</taxon>
        <taxon>Bacillati</taxon>
        <taxon>Actinomycetota</taxon>
        <taxon>Actinomycetes</taxon>
        <taxon>Micrococcales</taxon>
        <taxon>Microbacteriaceae</taxon>
        <taxon>Microbacterium</taxon>
    </lineage>
</organism>
<dbReference type="RefSeq" id="WP_036312410.1">
    <property type="nucleotide sequence ID" value="NZ_CP031421.1"/>
</dbReference>
<sequence length="96" mass="9919">MLVVLALVFGAIVGAAAHYALPLRSLRGAAVGPLLGSVLGTATWTALTWAGVGTDHAALWVASIAVPVVVTPLVLLVLSRLRRTRDARTRVELGIA</sequence>
<dbReference type="KEGG" id="moo:BWL13_01695"/>
<dbReference type="EMBL" id="JFYO01000006">
    <property type="protein sequence ID" value="EZP27046.1"/>
    <property type="molecule type" value="Genomic_DNA"/>
</dbReference>
<feature type="transmembrane region" description="Helical" evidence="1">
    <location>
        <begin position="57"/>
        <end position="78"/>
    </location>
</feature>
<protein>
    <submittedName>
        <fullName evidence="2">Cytochrome b subunit of the bc complex</fullName>
    </submittedName>
</protein>
<dbReference type="Proteomes" id="UP000024001">
    <property type="component" value="Unassembled WGS sequence"/>
</dbReference>
<proteinExistence type="predicted"/>